<dbReference type="Proteomes" id="UP000466906">
    <property type="component" value="Plasmid pJCM12272"/>
</dbReference>
<dbReference type="RefSeq" id="WP_064915501.1">
    <property type="nucleotide sequence ID" value="NZ_AP022566.1"/>
</dbReference>
<evidence type="ECO:0000313" key="3">
    <source>
        <dbReference type="Proteomes" id="UP000466906"/>
    </source>
</evidence>
<accession>A0A6N4V3P3</accession>
<protein>
    <submittedName>
        <fullName evidence="2">Uncharacterized protein</fullName>
    </submittedName>
</protein>
<gene>
    <name evidence="2" type="ORF">MALV_58080</name>
</gene>
<feature type="compositionally biased region" description="Low complexity" evidence="1">
    <location>
        <begin position="208"/>
        <end position="223"/>
    </location>
</feature>
<reference evidence="2 3" key="1">
    <citation type="journal article" date="2019" name="Emerg. Microbes Infect.">
        <title>Comprehensive subspecies identification of 175 nontuberculous mycobacteria species based on 7547 genomic profiles.</title>
        <authorList>
            <person name="Matsumoto Y."/>
            <person name="Kinjo T."/>
            <person name="Motooka D."/>
            <person name="Nabeya D."/>
            <person name="Jung N."/>
            <person name="Uechi K."/>
            <person name="Horii T."/>
            <person name="Iida T."/>
            <person name="Fujita J."/>
            <person name="Nakamura S."/>
        </authorList>
    </citation>
    <scope>NUCLEOTIDE SEQUENCE [LARGE SCALE GENOMIC DNA]</scope>
    <source>
        <strain evidence="2 3">JCM 12272</strain>
        <plasmid evidence="2">pJCM12272</plasmid>
    </source>
</reference>
<feature type="compositionally biased region" description="Basic and acidic residues" evidence="1">
    <location>
        <begin position="335"/>
        <end position="346"/>
    </location>
</feature>
<sequence>MPLPLIPILLGVGLGGCIAELFDWGRDMLGDGEKADKPPQPPVAPPINAGSSTDAEQDRNKKNTENGKEVDGQAKNGENTQDQAEANSAEGRTKLDQILEELKTVAGRNNSPDGGATPETQANTDNAVRNGLQQLRDTIGGTDAANRGLAGGLPGLGGMNPLGALGGGMPGMPAMGGGMNPFSALGGGGGAPAGPAPANPLAMDSGSAGPTPATANPLANPGNEGAGPGPAPVSNPLETHPAGNQTPTDPAHPGDPAKPENPLSPQPDNPALKEVVSPDGEKTTAPDETAAAALRHAMQNPGAANQAASSYAAAGINLPADGADPGELVSSSDIKPGDIARWDDPPRDLLVWGNGKVIDSSGKLADLNAMLSSGVFNAFFRPTRGQSATTAQPVSHVAPETPVPVEASS</sequence>
<geneLocation type="plasmid" evidence="2 3">
    <name>pJCM12272</name>
</geneLocation>
<keyword evidence="3" id="KW-1185">Reference proteome</keyword>
<keyword evidence="2" id="KW-0614">Plasmid</keyword>
<feature type="region of interest" description="Disordered" evidence="1">
    <location>
        <begin position="30"/>
        <end position="132"/>
    </location>
</feature>
<name>A0A6N4V3P3_9MYCO</name>
<feature type="compositionally biased region" description="Polar residues" evidence="1">
    <location>
        <begin position="76"/>
        <end position="86"/>
    </location>
</feature>
<proteinExistence type="predicted"/>
<dbReference type="EMBL" id="AP022566">
    <property type="protein sequence ID" value="BBX30683.1"/>
    <property type="molecule type" value="Genomic_DNA"/>
</dbReference>
<feature type="compositionally biased region" description="Gly residues" evidence="1">
    <location>
        <begin position="173"/>
        <end position="192"/>
    </location>
</feature>
<evidence type="ECO:0000313" key="2">
    <source>
        <dbReference type="EMBL" id="BBX30683.1"/>
    </source>
</evidence>
<feature type="region of interest" description="Disordered" evidence="1">
    <location>
        <begin position="173"/>
        <end position="289"/>
    </location>
</feature>
<dbReference type="KEGG" id="malv:MALV_58080"/>
<evidence type="ECO:0000256" key="1">
    <source>
        <dbReference type="SAM" id="MobiDB-lite"/>
    </source>
</evidence>
<feature type="region of interest" description="Disordered" evidence="1">
    <location>
        <begin position="316"/>
        <end position="346"/>
    </location>
</feature>
<feature type="region of interest" description="Disordered" evidence="1">
    <location>
        <begin position="385"/>
        <end position="409"/>
    </location>
</feature>
<feature type="compositionally biased region" description="Basic and acidic residues" evidence="1">
    <location>
        <begin position="91"/>
        <end position="103"/>
    </location>
</feature>
<organism evidence="2 3">
    <name type="scientific">Mycolicibacterium alvei</name>
    <dbReference type="NCBI Taxonomy" id="67081"/>
    <lineage>
        <taxon>Bacteria</taxon>
        <taxon>Bacillati</taxon>
        <taxon>Actinomycetota</taxon>
        <taxon>Actinomycetes</taxon>
        <taxon>Mycobacteriales</taxon>
        <taxon>Mycobacteriaceae</taxon>
        <taxon>Mycolicibacterium</taxon>
    </lineage>
</organism>
<feature type="compositionally biased region" description="Polar residues" evidence="1">
    <location>
        <begin position="107"/>
        <end position="132"/>
    </location>
</feature>
<dbReference type="AlphaFoldDB" id="A0A6N4V3P3"/>
<feature type="compositionally biased region" description="Basic and acidic residues" evidence="1">
    <location>
        <begin position="56"/>
        <end position="72"/>
    </location>
</feature>